<dbReference type="InterPro" id="IPR001579">
    <property type="entry name" value="Glyco_hydro_18_chit_AS"/>
</dbReference>
<dbReference type="Pfam" id="PF01476">
    <property type="entry name" value="LysM"/>
    <property type="match status" value="1"/>
</dbReference>
<dbReference type="InterPro" id="IPR029070">
    <property type="entry name" value="Chitinase_insertion_sf"/>
</dbReference>
<keyword evidence="7" id="KW-1185">Reference proteome</keyword>
<dbReference type="InterPro" id="IPR018392">
    <property type="entry name" value="LysM"/>
</dbReference>
<comment type="similarity">
    <text evidence="4">Belongs to the glycosyl hydrolase 18 family.</text>
</comment>
<organism evidence="6 7">
    <name type="scientific">Tumebacillus avium</name>
    <dbReference type="NCBI Taxonomy" id="1903704"/>
    <lineage>
        <taxon>Bacteria</taxon>
        <taxon>Bacillati</taxon>
        <taxon>Bacillota</taxon>
        <taxon>Bacilli</taxon>
        <taxon>Bacillales</taxon>
        <taxon>Alicyclobacillaceae</taxon>
        <taxon>Tumebacillus</taxon>
    </lineage>
</organism>
<evidence type="ECO:0000256" key="4">
    <source>
        <dbReference type="RuleBase" id="RU004453"/>
    </source>
</evidence>
<evidence type="ECO:0000256" key="1">
    <source>
        <dbReference type="ARBA" id="ARBA00022801"/>
    </source>
</evidence>
<dbReference type="KEGG" id="tum:CBW65_19185"/>
<dbReference type="Gene3D" id="3.20.20.80">
    <property type="entry name" value="Glycosidases"/>
    <property type="match status" value="1"/>
</dbReference>
<gene>
    <name evidence="6" type="ORF">CBW65_19185</name>
</gene>
<dbReference type="SUPFAM" id="SSF54106">
    <property type="entry name" value="LysM domain"/>
    <property type="match status" value="1"/>
</dbReference>
<dbReference type="PROSITE" id="PS01095">
    <property type="entry name" value="GH18_1"/>
    <property type="match status" value="1"/>
</dbReference>
<accession>A0A1Y0IU62</accession>
<dbReference type="SUPFAM" id="SSF51445">
    <property type="entry name" value="(Trans)glycosidases"/>
    <property type="match status" value="1"/>
</dbReference>
<proteinExistence type="inferred from homology"/>
<evidence type="ECO:0000259" key="5">
    <source>
        <dbReference type="PROSITE" id="PS51910"/>
    </source>
</evidence>
<dbReference type="InterPro" id="IPR036779">
    <property type="entry name" value="LysM_dom_sf"/>
</dbReference>
<keyword evidence="2 3" id="KW-0326">Glycosidase</keyword>
<dbReference type="OrthoDB" id="9769314at2"/>
<keyword evidence="1 3" id="KW-0378">Hydrolase</keyword>
<dbReference type="PANTHER" id="PTHR46066:SF2">
    <property type="entry name" value="CHITINASE DOMAIN-CONTAINING PROTEIN 1"/>
    <property type="match status" value="1"/>
</dbReference>
<dbReference type="CDD" id="cd00118">
    <property type="entry name" value="LysM"/>
    <property type="match status" value="1"/>
</dbReference>
<dbReference type="GO" id="GO:0004553">
    <property type="term" value="F:hydrolase activity, hydrolyzing O-glycosyl compounds"/>
    <property type="evidence" value="ECO:0007669"/>
    <property type="project" value="InterPro"/>
</dbReference>
<sequence length="395" mass="44342">MKWGQGNMEGSKITYAVVKAGETWGDLATRYEVSIEELKKWNRGVSDVEAGDLVKVVQEPPHFAHRRRAHYVLGFYTGPMGATMPGSQGTLERQADKLSAIAPYYFDIDRNNPGRIKARVSPQLIKETIRDAHQRGVKVLASIHNTDKNPNISATEALHSILRAHRMPFFNNLFALLNEYGFDGINLDFEHLRPGDKRLFTDFVRDLAQRAHAKNYTITVNVLGDVAKTPYSLDFDYPGLAESVDHLGIMTYDQYRPTQAEPGPVAGLPWVLGTIQAALNEGVPPEKILLGIGVYGYDWTVGQSNPRALSHSAVEALRRRENATVQFHPTHKVPFFTYTDSKGRQHEVWYEDARSIALKLDLVRRHKLAGILLWRLGLEDPSAWGVIQAKLAPII</sequence>
<reference evidence="7" key="1">
    <citation type="submission" date="2017-05" db="EMBL/GenBank/DDBJ databases">
        <authorList>
            <person name="Sung H."/>
        </authorList>
    </citation>
    <scope>NUCLEOTIDE SEQUENCE [LARGE SCALE GENOMIC DNA]</scope>
    <source>
        <strain evidence="7">AR23208</strain>
    </source>
</reference>
<evidence type="ECO:0000313" key="7">
    <source>
        <dbReference type="Proteomes" id="UP000195437"/>
    </source>
</evidence>
<dbReference type="Gene3D" id="3.10.350.10">
    <property type="entry name" value="LysM domain"/>
    <property type="match status" value="1"/>
</dbReference>
<evidence type="ECO:0000256" key="2">
    <source>
        <dbReference type="ARBA" id="ARBA00023295"/>
    </source>
</evidence>
<dbReference type="PROSITE" id="PS51910">
    <property type="entry name" value="GH18_2"/>
    <property type="match status" value="1"/>
</dbReference>
<evidence type="ECO:0000313" key="6">
    <source>
        <dbReference type="EMBL" id="ARU62864.1"/>
    </source>
</evidence>
<dbReference type="Gene3D" id="3.10.50.10">
    <property type="match status" value="1"/>
</dbReference>
<dbReference type="SMART" id="SM00636">
    <property type="entry name" value="Glyco_18"/>
    <property type="match status" value="1"/>
</dbReference>
<dbReference type="Pfam" id="PF00704">
    <property type="entry name" value="Glyco_hydro_18"/>
    <property type="match status" value="1"/>
</dbReference>
<dbReference type="Proteomes" id="UP000195437">
    <property type="component" value="Chromosome"/>
</dbReference>
<dbReference type="GO" id="GO:0005975">
    <property type="term" value="P:carbohydrate metabolic process"/>
    <property type="evidence" value="ECO:0007669"/>
    <property type="project" value="InterPro"/>
</dbReference>
<evidence type="ECO:0000256" key="3">
    <source>
        <dbReference type="RuleBase" id="RU000489"/>
    </source>
</evidence>
<dbReference type="InterPro" id="IPR011583">
    <property type="entry name" value="Chitinase_II/V-like_cat"/>
</dbReference>
<dbReference type="AlphaFoldDB" id="A0A1Y0IU62"/>
<feature type="domain" description="GH18" evidence="5">
    <location>
        <begin position="71"/>
        <end position="395"/>
    </location>
</feature>
<dbReference type="PANTHER" id="PTHR46066">
    <property type="entry name" value="CHITINASE DOMAIN-CONTAINING PROTEIN 1 FAMILY MEMBER"/>
    <property type="match status" value="1"/>
</dbReference>
<protein>
    <recommendedName>
        <fullName evidence="5">GH18 domain-containing protein</fullName>
    </recommendedName>
</protein>
<dbReference type="InterPro" id="IPR001223">
    <property type="entry name" value="Glyco_hydro18_cat"/>
</dbReference>
<dbReference type="InterPro" id="IPR017853">
    <property type="entry name" value="GH"/>
</dbReference>
<dbReference type="GO" id="GO:0008061">
    <property type="term" value="F:chitin binding"/>
    <property type="evidence" value="ECO:0007669"/>
    <property type="project" value="InterPro"/>
</dbReference>
<name>A0A1Y0IU62_9BACL</name>
<dbReference type="EMBL" id="CP021434">
    <property type="protein sequence ID" value="ARU62864.1"/>
    <property type="molecule type" value="Genomic_DNA"/>
</dbReference>